<sequence>MAQLYKLFVAFLFLASSTLLAAQDLPIVGISTIKETVNDWSRNAKGENFQAMLETQMAKVGRFKIMERARVDEILAEQGMNNEVGDGRTANGGYNIAGVDYLVYGSITKLGQRKSGMATGQFATASLITEMAVDIKVVDASTGEIRKAETAEAMVKSAGGMATGSFATAKGAGDPLADVQRMAAKKVASLIATSIFPIEVVKGGSVIYLNYGSSILDQGDILAVFQPGEELIDEATGLNLGSEEIFLGKLQVTSTTDKFSKAKLLEGEGPAKGDLVRILEKAPEAGSSSNRSAPVEKRGRKI</sequence>
<evidence type="ECO:0000256" key="4">
    <source>
        <dbReference type="ARBA" id="ARBA00022475"/>
    </source>
</evidence>
<proteinExistence type="inferred from homology"/>
<dbReference type="PANTHER" id="PTHR41164">
    <property type="entry name" value="CURLI PRODUCTION ASSEMBLY/TRANSPORT COMPONENT CSGG"/>
    <property type="match status" value="1"/>
</dbReference>
<keyword evidence="7" id="KW-0564">Palmitate</keyword>
<organism evidence="9 10">
    <name type="scientific">Aequoribacter fuscus</name>
    <dbReference type="NCBI Taxonomy" id="2518989"/>
    <lineage>
        <taxon>Bacteria</taxon>
        <taxon>Pseudomonadati</taxon>
        <taxon>Pseudomonadota</taxon>
        <taxon>Gammaproteobacteria</taxon>
        <taxon>Cellvibrionales</taxon>
        <taxon>Halieaceae</taxon>
        <taxon>Aequoribacter</taxon>
    </lineage>
</organism>
<keyword evidence="10" id="KW-1185">Reference proteome</keyword>
<comment type="similarity">
    <text evidence="2">Belongs to the CsgG family.</text>
</comment>
<dbReference type="Gene3D" id="3.40.50.10610">
    <property type="entry name" value="ABC-type transport auxiliary lipoprotein component"/>
    <property type="match status" value="1"/>
</dbReference>
<dbReference type="PANTHER" id="PTHR41164:SF1">
    <property type="entry name" value="CURLI PRODUCTION ASSEMBLY_TRANSPORT COMPONENT CSGG"/>
    <property type="match status" value="1"/>
</dbReference>
<dbReference type="Proteomes" id="UP000005615">
    <property type="component" value="Unassembled WGS sequence"/>
</dbReference>
<evidence type="ECO:0000256" key="5">
    <source>
        <dbReference type="ARBA" id="ARBA00022729"/>
    </source>
</evidence>
<dbReference type="EMBL" id="AEIG01000021">
    <property type="protein sequence ID" value="EGG30190.1"/>
    <property type="molecule type" value="Genomic_DNA"/>
</dbReference>
<keyword evidence="6" id="KW-0472">Membrane</keyword>
<dbReference type="GO" id="GO:0030288">
    <property type="term" value="C:outer membrane-bounded periplasmic space"/>
    <property type="evidence" value="ECO:0007669"/>
    <property type="project" value="InterPro"/>
</dbReference>
<evidence type="ECO:0000256" key="1">
    <source>
        <dbReference type="ARBA" id="ARBA00003989"/>
    </source>
</evidence>
<gene>
    <name evidence="9" type="ORF">IMCC3088_893</name>
</gene>
<keyword evidence="5" id="KW-0732">Signal</keyword>
<comment type="caution">
    <text evidence="9">The sequence shown here is derived from an EMBL/GenBank/DDBJ whole genome shotgun (WGS) entry which is preliminary data.</text>
</comment>
<dbReference type="RefSeq" id="WP_009575190.1">
    <property type="nucleotide sequence ID" value="NZ_AEIG01000021.1"/>
</dbReference>
<name>F3L0H2_9GAMM</name>
<dbReference type="eggNOG" id="COG1462">
    <property type="taxonomic scope" value="Bacteria"/>
</dbReference>
<dbReference type="OrthoDB" id="5614584at2"/>
<keyword evidence="8" id="KW-0449">Lipoprotein</keyword>
<evidence type="ECO:0000256" key="2">
    <source>
        <dbReference type="ARBA" id="ARBA00008899"/>
    </source>
</evidence>
<evidence type="ECO:0000256" key="7">
    <source>
        <dbReference type="ARBA" id="ARBA00023139"/>
    </source>
</evidence>
<protein>
    <recommendedName>
        <fullName evidence="3">Curli production assembly/transport component CsgG</fullName>
    </recommendedName>
</protein>
<comment type="function">
    <text evidence="1">May be involved in the biogenesis of curli organelles.</text>
</comment>
<dbReference type="STRING" id="2518989.IMCC3088_893"/>
<evidence type="ECO:0000256" key="3">
    <source>
        <dbReference type="ARBA" id="ARBA00014028"/>
    </source>
</evidence>
<evidence type="ECO:0000256" key="8">
    <source>
        <dbReference type="ARBA" id="ARBA00023288"/>
    </source>
</evidence>
<evidence type="ECO:0000313" key="9">
    <source>
        <dbReference type="EMBL" id="EGG30190.1"/>
    </source>
</evidence>
<evidence type="ECO:0000313" key="10">
    <source>
        <dbReference type="Proteomes" id="UP000005615"/>
    </source>
</evidence>
<dbReference type="AlphaFoldDB" id="F3L0H2"/>
<dbReference type="Pfam" id="PF03783">
    <property type="entry name" value="CsgG"/>
    <property type="match status" value="1"/>
</dbReference>
<reference evidence="9 10" key="1">
    <citation type="journal article" date="2011" name="J. Bacteriol.">
        <title>Genome sequence of strain IMCC3088, a proteorhodopsin-containing marine bacterium belonging to the OM60/NOR5 clade.</title>
        <authorList>
            <person name="Jang Y."/>
            <person name="Oh H.M."/>
            <person name="Kang I."/>
            <person name="Lee K."/>
            <person name="Yang S.J."/>
            <person name="Cho J.C."/>
        </authorList>
    </citation>
    <scope>NUCLEOTIDE SEQUENCE [LARGE SCALE GENOMIC DNA]</scope>
    <source>
        <strain evidence="9 10">IMCC3088</strain>
    </source>
</reference>
<evidence type="ECO:0000256" key="6">
    <source>
        <dbReference type="ARBA" id="ARBA00023136"/>
    </source>
</evidence>
<dbReference type="InterPro" id="IPR005534">
    <property type="entry name" value="Curli_assmbl/transp-comp_CsgG"/>
</dbReference>
<accession>F3L0H2</accession>
<keyword evidence="4" id="KW-1003">Cell membrane</keyword>